<protein>
    <submittedName>
        <fullName evidence="1">Nuclear transport factor 2 family protein</fullName>
    </submittedName>
</protein>
<dbReference type="InterPro" id="IPR009959">
    <property type="entry name" value="Cyclase_SnoaL-like"/>
</dbReference>
<dbReference type="KEGG" id="ssyi:EKG83_06135"/>
<dbReference type="AlphaFoldDB" id="A0A5Q0GT48"/>
<reference evidence="2" key="1">
    <citation type="journal article" date="2021" name="Curr. Microbiol.">
        <title>Complete genome of nocamycin-producing strain Saccharothrix syringae NRRL B-16468 reveals the biosynthetic potential for secondary metabolites.</title>
        <authorList>
            <person name="Mo X."/>
            <person name="Yang S."/>
        </authorList>
    </citation>
    <scope>NUCLEOTIDE SEQUENCE [LARGE SCALE GENOMIC DNA]</scope>
    <source>
        <strain evidence="2">ATCC 51364 / DSM 43886 / JCM 6844 / KCTC 9398 / NBRC 14523 / NRRL B-16468 / INA 2240</strain>
    </source>
</reference>
<dbReference type="SUPFAM" id="SSF54427">
    <property type="entry name" value="NTF2-like"/>
    <property type="match status" value="1"/>
</dbReference>
<dbReference type="InterPro" id="IPR032710">
    <property type="entry name" value="NTF2-like_dom_sf"/>
</dbReference>
<name>A0A5Q0GT48_SACSY</name>
<dbReference type="Gene3D" id="3.10.450.50">
    <property type="match status" value="1"/>
</dbReference>
<keyword evidence="2" id="KW-1185">Reference proteome</keyword>
<dbReference type="GO" id="GO:0030638">
    <property type="term" value="P:polyketide metabolic process"/>
    <property type="evidence" value="ECO:0007669"/>
    <property type="project" value="InterPro"/>
</dbReference>
<dbReference type="PANTHER" id="PTHR38436">
    <property type="entry name" value="POLYKETIDE CYCLASE SNOAL-LIKE DOMAIN"/>
    <property type="match status" value="1"/>
</dbReference>
<dbReference type="Pfam" id="PF07366">
    <property type="entry name" value="SnoaL"/>
    <property type="match status" value="1"/>
</dbReference>
<proteinExistence type="predicted"/>
<dbReference type="PANTHER" id="PTHR38436:SF1">
    <property type="entry name" value="ESTER CYCLASE"/>
    <property type="match status" value="1"/>
</dbReference>
<sequence>MTASKALRALREAIVLEHLESENEHEFDTAVGAFDHPRCEIVSTGQVFDGRDEFTGYYARVRSAFPDRRSRLVELHHADDAVIVELELEGTHLGSLGGEEPTGRSVRVRTTAFFVFDGARLVGKRVYGDQVGPAPALSG</sequence>
<accession>A0A5Q0GT48</accession>
<organism evidence="1 2">
    <name type="scientific">Saccharothrix syringae</name>
    <name type="common">Nocardiopsis syringae</name>
    <dbReference type="NCBI Taxonomy" id="103733"/>
    <lineage>
        <taxon>Bacteria</taxon>
        <taxon>Bacillati</taxon>
        <taxon>Actinomycetota</taxon>
        <taxon>Actinomycetes</taxon>
        <taxon>Pseudonocardiales</taxon>
        <taxon>Pseudonocardiaceae</taxon>
        <taxon>Saccharothrix</taxon>
    </lineage>
</organism>
<evidence type="ECO:0000313" key="1">
    <source>
        <dbReference type="EMBL" id="QFZ17103.1"/>
    </source>
</evidence>
<dbReference type="Proteomes" id="UP000325787">
    <property type="component" value="Chromosome"/>
</dbReference>
<dbReference type="EMBL" id="CP034550">
    <property type="protein sequence ID" value="QFZ17103.1"/>
    <property type="molecule type" value="Genomic_DNA"/>
</dbReference>
<gene>
    <name evidence="1" type="ORF">EKG83_06135</name>
</gene>
<dbReference type="OrthoDB" id="4539871at2"/>
<dbReference type="RefSeq" id="WP_033427732.1">
    <property type="nucleotide sequence ID" value="NZ_CP034550.1"/>
</dbReference>
<evidence type="ECO:0000313" key="2">
    <source>
        <dbReference type="Proteomes" id="UP000325787"/>
    </source>
</evidence>